<reference evidence="1" key="2">
    <citation type="journal article" date="2021" name="Genome Biol. Evol.">
        <title>Developing a high-quality reference genome for a parasitic bivalve with doubly uniparental inheritance (Bivalvia: Unionida).</title>
        <authorList>
            <person name="Smith C.H."/>
        </authorList>
    </citation>
    <scope>NUCLEOTIDE SEQUENCE</scope>
    <source>
        <strain evidence="1">CHS0354</strain>
        <tissue evidence="1">Mantle</tissue>
    </source>
</reference>
<reference evidence="1" key="3">
    <citation type="submission" date="2023-05" db="EMBL/GenBank/DDBJ databases">
        <authorList>
            <person name="Smith C.H."/>
        </authorList>
    </citation>
    <scope>NUCLEOTIDE SEQUENCE</scope>
    <source>
        <strain evidence="1">CHS0354</strain>
        <tissue evidence="1">Mantle</tissue>
    </source>
</reference>
<dbReference type="EMBL" id="JAEAOA010000204">
    <property type="protein sequence ID" value="KAK3579743.1"/>
    <property type="molecule type" value="Genomic_DNA"/>
</dbReference>
<accession>A0AAE0RU54</accession>
<name>A0AAE0RU54_9BIVA</name>
<sequence length="271" mass="30354">MRTKFNELLDVSEKRIVAVSDKILQEELNKIKEGSQICKSLIASIRLSTLILENASNHGTDIQNYLTQQTIAQKLCQIKEEVLENYTRTQTVDIKLHFHPIFHDFLLLRERKLAELGVKDVAINITPASNATKDGVNGVEFLTAFETLYPVDGMKPRYTGATFLPDGNILLVDFSNSKCCLYDSDYAFVDDCILPWSPRDVSHLEGKKVAVSIPMSKEIEILIIDKGIKSIKTVTTRHQCYGLTSLNSEQLVVSGHNLEAKLHFSAIITTG</sequence>
<evidence type="ECO:0000313" key="2">
    <source>
        <dbReference type="Proteomes" id="UP001195483"/>
    </source>
</evidence>
<dbReference type="Proteomes" id="UP001195483">
    <property type="component" value="Unassembled WGS sequence"/>
</dbReference>
<protein>
    <submittedName>
        <fullName evidence="1">Uncharacterized protein</fullName>
    </submittedName>
</protein>
<comment type="caution">
    <text evidence="1">The sequence shown here is derived from an EMBL/GenBank/DDBJ whole genome shotgun (WGS) entry which is preliminary data.</text>
</comment>
<dbReference type="AlphaFoldDB" id="A0AAE0RU54"/>
<reference evidence="1" key="1">
    <citation type="journal article" date="2021" name="Genome Biol. Evol.">
        <title>A High-Quality Reference Genome for a Parasitic Bivalve with Doubly Uniparental Inheritance (Bivalvia: Unionida).</title>
        <authorList>
            <person name="Smith C.H."/>
        </authorList>
    </citation>
    <scope>NUCLEOTIDE SEQUENCE</scope>
    <source>
        <strain evidence="1">CHS0354</strain>
    </source>
</reference>
<gene>
    <name evidence="1" type="ORF">CHS0354_002391</name>
</gene>
<proteinExistence type="predicted"/>
<keyword evidence="2" id="KW-1185">Reference proteome</keyword>
<organism evidence="1 2">
    <name type="scientific">Potamilus streckersoni</name>
    <dbReference type="NCBI Taxonomy" id="2493646"/>
    <lineage>
        <taxon>Eukaryota</taxon>
        <taxon>Metazoa</taxon>
        <taxon>Spiralia</taxon>
        <taxon>Lophotrochozoa</taxon>
        <taxon>Mollusca</taxon>
        <taxon>Bivalvia</taxon>
        <taxon>Autobranchia</taxon>
        <taxon>Heteroconchia</taxon>
        <taxon>Palaeoheterodonta</taxon>
        <taxon>Unionida</taxon>
        <taxon>Unionoidea</taxon>
        <taxon>Unionidae</taxon>
        <taxon>Ambleminae</taxon>
        <taxon>Lampsilini</taxon>
        <taxon>Potamilus</taxon>
    </lineage>
</organism>
<evidence type="ECO:0000313" key="1">
    <source>
        <dbReference type="EMBL" id="KAK3579743.1"/>
    </source>
</evidence>